<sequence length="432" mass="47026">MHQCLVILGSQWGDEGKGKIVDLLTEKVDYVIRYQGGHNAGHTLVVDGKKTALHLIPSGILRPHVRCVIGNGVVLSPEALTQEIRMLEERDHSVIDRLYVSTNCPLILRVHVALDQAREATRGNAKIGTTGRGIGPAYEDKVSRRGLRVADTADPAGFSEKVRELMEYHNFTLTRWYRTKPVDVESMIEETLEAVSYFGTAVCDTVDLIHRCRRDGKIMLFEGAQGSLLDIDHGTYPFVTSSNTTAGGVATGSGLGPRHIGSILGITKAYATRVGSGPMPTELFDDAGKHLAVRGQEVGTTTGRGRRCGWFDAVAVRHAIEVNSISGICLTKLDVLDGLSEVKMCVAYELPDGNVVDYLPSGDEYLNVRPVYETLSGWGETTFGMTSLDEMPKAAKEYVRRLSRVVGAPIDIVSTGPDREQTIVISTPFGVD</sequence>
<feature type="active site" evidence="9">
    <location>
        <position position="141"/>
    </location>
</feature>
<dbReference type="EC" id="6.3.4.4" evidence="8 10"/>
<name>A0A0U2IWM1_9BACT</name>
<dbReference type="InterPro" id="IPR042111">
    <property type="entry name" value="Adenylosuccinate_synth_dom3"/>
</dbReference>
<feature type="binding site" evidence="8">
    <location>
        <begin position="300"/>
        <end position="306"/>
    </location>
    <ligand>
        <name>substrate</name>
    </ligand>
</feature>
<dbReference type="GO" id="GO:0004019">
    <property type="term" value="F:adenylosuccinate synthase activity"/>
    <property type="evidence" value="ECO:0007669"/>
    <property type="project" value="UniProtKB-UniRule"/>
</dbReference>
<dbReference type="EMBL" id="KT201085">
    <property type="protein sequence ID" value="ALS56050.1"/>
    <property type="molecule type" value="Genomic_DNA"/>
</dbReference>
<dbReference type="InterPro" id="IPR033128">
    <property type="entry name" value="Adenylosuccin_syn_Lys_AS"/>
</dbReference>
<dbReference type="PROSITE" id="PS01266">
    <property type="entry name" value="ADENYLOSUCCIN_SYN_1"/>
    <property type="match status" value="1"/>
</dbReference>
<comment type="subunit">
    <text evidence="1 8">Homodimer.</text>
</comment>
<reference evidence="11" key="1">
    <citation type="journal article" date="2016" name="ISME J.">
        <title>Functional metagenomic screen reveals new and diverse microbial rhodopsins.</title>
        <authorList>
            <person name="Pushkarev A."/>
            <person name="Beja O."/>
        </authorList>
    </citation>
    <scope>NUCLEOTIDE SEQUENCE</scope>
</reference>
<feature type="binding site" description="in other chain" evidence="8">
    <location>
        <position position="240"/>
    </location>
    <ligand>
        <name>IMP</name>
        <dbReference type="ChEBI" id="CHEBI:58053"/>
        <note>ligand shared between dimeric partners</note>
    </ligand>
</feature>
<comment type="function">
    <text evidence="8">Plays an important role in the de novo pathway of purine nucleotide biosynthesis. Catalyzes the first committed step in the biosynthesis of AMP from IMP.</text>
</comment>
<dbReference type="Pfam" id="PF00709">
    <property type="entry name" value="Adenylsucc_synt"/>
    <property type="match status" value="1"/>
</dbReference>
<feature type="binding site" evidence="8">
    <location>
        <begin position="414"/>
        <end position="416"/>
    </location>
    <ligand>
        <name>GTP</name>
        <dbReference type="ChEBI" id="CHEBI:37565"/>
    </ligand>
</feature>
<dbReference type="AlphaFoldDB" id="A0A0U2IWM1"/>
<protein>
    <recommendedName>
        <fullName evidence="8 10">Adenylosuccinate synthetase</fullName>
        <shortName evidence="8">AMPSase</shortName>
        <shortName evidence="8">AdSS</shortName>
        <ecNumber evidence="8 10">6.3.4.4</ecNumber>
    </recommendedName>
    <alternativeName>
        <fullName evidence="8">IMP--aspartate ligase</fullName>
    </alternativeName>
</protein>
<evidence type="ECO:0000256" key="3">
    <source>
        <dbReference type="ARBA" id="ARBA00022723"/>
    </source>
</evidence>
<gene>
    <name evidence="8" type="primary">purA</name>
</gene>
<dbReference type="GO" id="GO:0000287">
    <property type="term" value="F:magnesium ion binding"/>
    <property type="evidence" value="ECO:0007669"/>
    <property type="project" value="UniProtKB-UniRule"/>
</dbReference>
<evidence type="ECO:0000256" key="5">
    <source>
        <dbReference type="ARBA" id="ARBA00022755"/>
    </source>
</evidence>
<dbReference type="PROSITE" id="PS00513">
    <property type="entry name" value="ADENYLOSUCCIN_SYN_2"/>
    <property type="match status" value="1"/>
</dbReference>
<feature type="binding site" evidence="8">
    <location>
        <position position="41"/>
    </location>
    <ligand>
        <name>Mg(2+)</name>
        <dbReference type="ChEBI" id="CHEBI:18420"/>
    </ligand>
</feature>
<feature type="binding site" evidence="8">
    <location>
        <begin position="332"/>
        <end position="334"/>
    </location>
    <ligand>
        <name>GTP</name>
        <dbReference type="ChEBI" id="CHEBI:37565"/>
    </ligand>
</feature>
<feature type="binding site" description="in other chain" evidence="8">
    <location>
        <position position="130"/>
    </location>
    <ligand>
        <name>IMP</name>
        <dbReference type="ChEBI" id="CHEBI:58053"/>
        <note>ligand shared between dimeric partners</note>
    </ligand>
</feature>
<keyword evidence="6 8" id="KW-0460">Magnesium</keyword>
<feature type="active site" description="Proton donor" evidence="8">
    <location>
        <position position="42"/>
    </location>
</feature>
<evidence type="ECO:0000256" key="7">
    <source>
        <dbReference type="ARBA" id="ARBA00023134"/>
    </source>
</evidence>
<keyword evidence="2 8" id="KW-0436">Ligase</keyword>
<dbReference type="FunFam" id="3.90.170.10:FF:000001">
    <property type="entry name" value="Adenylosuccinate synthetase"/>
    <property type="match status" value="1"/>
</dbReference>
<dbReference type="InterPro" id="IPR001114">
    <property type="entry name" value="Adenylosuccinate_synthetase"/>
</dbReference>
<dbReference type="SUPFAM" id="SSF52540">
    <property type="entry name" value="P-loop containing nucleoside triphosphate hydrolases"/>
    <property type="match status" value="1"/>
</dbReference>
<accession>A0A0U2IWM1</accession>
<dbReference type="FunFam" id="1.10.300.10:FF:000001">
    <property type="entry name" value="Adenylosuccinate synthetase"/>
    <property type="match status" value="1"/>
</dbReference>
<dbReference type="InterPro" id="IPR018220">
    <property type="entry name" value="Adenylosuccin_syn_GTP-bd"/>
</dbReference>
<keyword evidence="3 8" id="KW-0479">Metal-binding</keyword>
<dbReference type="UniPathway" id="UPA00075">
    <property type="reaction ID" value="UER00335"/>
</dbReference>
<dbReference type="InterPro" id="IPR027417">
    <property type="entry name" value="P-loop_NTPase"/>
</dbReference>
<feature type="binding site" evidence="8">
    <location>
        <position position="144"/>
    </location>
    <ligand>
        <name>IMP</name>
        <dbReference type="ChEBI" id="CHEBI:58053"/>
        <note>ligand shared between dimeric partners</note>
    </ligand>
</feature>
<comment type="subcellular location">
    <subcellularLocation>
        <location evidence="8">Cytoplasm</location>
    </subcellularLocation>
</comment>
<dbReference type="GO" id="GO:0005737">
    <property type="term" value="C:cytoplasm"/>
    <property type="evidence" value="ECO:0007669"/>
    <property type="project" value="UniProtKB-SubCell"/>
</dbReference>
<feature type="binding site" evidence="8">
    <location>
        <position position="14"/>
    </location>
    <ligand>
        <name>Mg(2+)</name>
        <dbReference type="ChEBI" id="CHEBI:18420"/>
    </ligand>
</feature>
<comment type="pathway">
    <text evidence="8 10">Purine metabolism; AMP biosynthesis via de novo pathway; AMP from IMP: step 1/2.</text>
</comment>
<dbReference type="NCBIfam" id="TIGR00184">
    <property type="entry name" value="purA"/>
    <property type="match status" value="1"/>
</dbReference>
<evidence type="ECO:0000256" key="1">
    <source>
        <dbReference type="ARBA" id="ARBA00011738"/>
    </source>
</evidence>
<evidence type="ECO:0000256" key="4">
    <source>
        <dbReference type="ARBA" id="ARBA00022741"/>
    </source>
</evidence>
<feature type="binding site" description="in other chain" evidence="8">
    <location>
        <position position="304"/>
    </location>
    <ligand>
        <name>IMP</name>
        <dbReference type="ChEBI" id="CHEBI:58053"/>
        <note>ligand shared between dimeric partners</note>
    </ligand>
</feature>
<evidence type="ECO:0000256" key="6">
    <source>
        <dbReference type="ARBA" id="ARBA00022842"/>
    </source>
</evidence>
<feature type="active site" description="Proton acceptor" evidence="8">
    <location>
        <position position="14"/>
    </location>
</feature>
<dbReference type="GO" id="GO:0044208">
    <property type="term" value="P:'de novo' AMP biosynthetic process"/>
    <property type="evidence" value="ECO:0007669"/>
    <property type="project" value="UniProtKB-UniRule"/>
</dbReference>
<comment type="catalytic activity">
    <reaction evidence="8 10">
        <text>IMP + L-aspartate + GTP = N(6)-(1,2-dicarboxyethyl)-AMP + GDP + phosphate + 2 H(+)</text>
        <dbReference type="Rhea" id="RHEA:15753"/>
        <dbReference type="ChEBI" id="CHEBI:15378"/>
        <dbReference type="ChEBI" id="CHEBI:29991"/>
        <dbReference type="ChEBI" id="CHEBI:37565"/>
        <dbReference type="ChEBI" id="CHEBI:43474"/>
        <dbReference type="ChEBI" id="CHEBI:57567"/>
        <dbReference type="ChEBI" id="CHEBI:58053"/>
        <dbReference type="ChEBI" id="CHEBI:58189"/>
        <dbReference type="EC" id="6.3.4.4"/>
    </reaction>
</comment>
<feature type="binding site" evidence="8">
    <location>
        <position position="306"/>
    </location>
    <ligand>
        <name>GTP</name>
        <dbReference type="ChEBI" id="CHEBI:37565"/>
    </ligand>
</feature>
<comment type="cofactor">
    <cofactor evidence="8">
        <name>Mg(2+)</name>
        <dbReference type="ChEBI" id="CHEBI:18420"/>
    </cofactor>
    <text evidence="8">Binds 1 Mg(2+) ion per subunit.</text>
</comment>
<keyword evidence="7 8" id="KW-0342">GTP-binding</keyword>
<evidence type="ECO:0000256" key="9">
    <source>
        <dbReference type="PROSITE-ProRule" id="PRU10134"/>
    </source>
</evidence>
<organism evidence="11">
    <name type="scientific">uncultured bacterium EIL107F05</name>
    <dbReference type="NCBI Taxonomy" id="1768198"/>
    <lineage>
        <taxon>Bacteria</taxon>
        <taxon>environmental samples</taxon>
    </lineage>
</organism>
<dbReference type="InterPro" id="IPR042110">
    <property type="entry name" value="Adenylosuccinate_synth_dom2"/>
</dbReference>
<evidence type="ECO:0000256" key="8">
    <source>
        <dbReference type="HAMAP-Rule" id="MF_00011"/>
    </source>
</evidence>
<comment type="similarity">
    <text evidence="8 10">Belongs to the adenylosuccinate synthetase family.</text>
</comment>
<feature type="binding site" evidence="8">
    <location>
        <begin position="13"/>
        <end position="19"/>
    </location>
    <ligand>
        <name>GTP</name>
        <dbReference type="ChEBI" id="CHEBI:37565"/>
    </ligand>
</feature>
<dbReference type="NCBIfam" id="NF002223">
    <property type="entry name" value="PRK01117.1"/>
    <property type="match status" value="1"/>
</dbReference>
<dbReference type="InterPro" id="IPR042109">
    <property type="entry name" value="Adenylosuccinate_synth_dom1"/>
</dbReference>
<feature type="binding site" description="in other chain" evidence="8">
    <location>
        <begin position="39"/>
        <end position="42"/>
    </location>
    <ligand>
        <name>IMP</name>
        <dbReference type="ChEBI" id="CHEBI:58053"/>
        <note>ligand shared between dimeric partners</note>
    </ligand>
</feature>
<dbReference type="PANTHER" id="PTHR11846">
    <property type="entry name" value="ADENYLOSUCCINATE SYNTHETASE"/>
    <property type="match status" value="1"/>
</dbReference>
<dbReference type="HAMAP" id="MF_00011">
    <property type="entry name" value="Adenylosucc_synth"/>
    <property type="match status" value="1"/>
</dbReference>
<dbReference type="GO" id="GO:0046040">
    <property type="term" value="P:IMP metabolic process"/>
    <property type="evidence" value="ECO:0007669"/>
    <property type="project" value="TreeGrafter"/>
</dbReference>
<dbReference type="PANTHER" id="PTHR11846:SF0">
    <property type="entry name" value="ADENYLOSUCCINATE SYNTHETASE"/>
    <property type="match status" value="1"/>
</dbReference>
<feature type="binding site" evidence="8">
    <location>
        <begin position="41"/>
        <end position="43"/>
    </location>
    <ligand>
        <name>GTP</name>
        <dbReference type="ChEBI" id="CHEBI:37565"/>
    </ligand>
</feature>
<evidence type="ECO:0000313" key="11">
    <source>
        <dbReference type="EMBL" id="ALS56050.1"/>
    </source>
</evidence>
<dbReference type="GO" id="GO:0005525">
    <property type="term" value="F:GTP binding"/>
    <property type="evidence" value="ECO:0007669"/>
    <property type="project" value="UniProtKB-UniRule"/>
</dbReference>
<keyword evidence="8" id="KW-0963">Cytoplasm</keyword>
<evidence type="ECO:0000256" key="10">
    <source>
        <dbReference type="RuleBase" id="RU000520"/>
    </source>
</evidence>
<evidence type="ECO:0000256" key="2">
    <source>
        <dbReference type="ARBA" id="ARBA00022598"/>
    </source>
</evidence>
<proteinExistence type="inferred from homology"/>
<dbReference type="Gene3D" id="3.40.440.10">
    <property type="entry name" value="Adenylosuccinate Synthetase, subunit A, domain 1"/>
    <property type="match status" value="1"/>
</dbReference>
<keyword evidence="5 8" id="KW-0658">Purine biosynthesis</keyword>
<dbReference type="SMART" id="SM00788">
    <property type="entry name" value="Adenylsucc_synt"/>
    <property type="match status" value="1"/>
</dbReference>
<dbReference type="Gene3D" id="1.10.300.10">
    <property type="entry name" value="Adenylosuccinate Synthetase, subunit A, domain 2"/>
    <property type="match status" value="1"/>
</dbReference>
<dbReference type="CDD" id="cd03108">
    <property type="entry name" value="AdSS"/>
    <property type="match status" value="1"/>
</dbReference>
<feature type="binding site" description="in other chain" evidence="8">
    <location>
        <begin position="14"/>
        <end position="17"/>
    </location>
    <ligand>
        <name>IMP</name>
        <dbReference type="ChEBI" id="CHEBI:58053"/>
        <note>ligand shared between dimeric partners</note>
    </ligand>
</feature>
<dbReference type="Gene3D" id="3.90.170.10">
    <property type="entry name" value="Adenylosuccinate Synthetase, subunit A, domain 3"/>
    <property type="match status" value="1"/>
</dbReference>
<feature type="binding site" description="in other chain" evidence="8">
    <location>
        <position position="225"/>
    </location>
    <ligand>
        <name>IMP</name>
        <dbReference type="ChEBI" id="CHEBI:58053"/>
        <note>ligand shared between dimeric partners</note>
    </ligand>
</feature>
<keyword evidence="4 8" id="KW-0547">Nucleotide-binding</keyword>